<dbReference type="InterPro" id="IPR028994">
    <property type="entry name" value="Integrin_alpha_N"/>
</dbReference>
<reference evidence="2 3" key="1">
    <citation type="submission" date="2016-10" db="EMBL/GenBank/DDBJ databases">
        <authorList>
            <person name="de Groot N.N."/>
        </authorList>
    </citation>
    <scope>NUCLEOTIDE SEQUENCE [LARGE SCALE GENOMIC DNA]</scope>
    <source>
        <strain evidence="2 3">DSM 20117</strain>
    </source>
</reference>
<dbReference type="PANTHER" id="PTHR46580:SF4">
    <property type="entry name" value="ATP_GTP-BINDING PROTEIN"/>
    <property type="match status" value="1"/>
</dbReference>
<dbReference type="KEGG" id="acry:AC20117_03130"/>
<dbReference type="OrthoDB" id="9779955at2"/>
<accession>A0A1H1EDB7</accession>
<evidence type="ECO:0000313" key="3">
    <source>
        <dbReference type="Proteomes" id="UP000181917"/>
    </source>
</evidence>
<sequence>MAHAQARGGQHRLAGIVCVLCLFVPQPALEAGKLPSHSTSTPAAVPAVGLVPRDIEIVSPPVIAGEPVVGGQLSLEGFEFSAPGSVLTYDYSWRDALDGHPDGYHRVLSLTPDWRGVTLSGNVEASADDYETTPAQAPPVRVYSRTFSPENRSEFFARMRDGSLWFVPSSPAGRLGTASTGAGKWPAARAMDSAGDFDGDGRHDILTLHRNGVLLLHPGDGYGGTTHPRVLGSGWTGVRDFFLPGDFDGDSRPDVITRDNGGALWLHRGGASGLRPRTLILHGSRPPARVFSPGDFDGDGTADIISQDAAGRFWLLAGTGSGQVEDPVPAGRVRFRVMSVATPGDFNADGRSDLIVLNAAGMLLLLPGTGDGTTGFPVPLGLAGRGVVELF</sequence>
<dbReference type="AlphaFoldDB" id="A0A1H1EDB7"/>
<keyword evidence="3" id="KW-1185">Reference proteome</keyword>
<evidence type="ECO:0000313" key="2">
    <source>
        <dbReference type="EMBL" id="SDQ86409.1"/>
    </source>
</evidence>
<dbReference type="Pfam" id="PF13517">
    <property type="entry name" value="FG-GAP_3"/>
    <property type="match status" value="1"/>
</dbReference>
<dbReference type="Gene3D" id="2.130.10.130">
    <property type="entry name" value="Integrin alpha, N-terminal"/>
    <property type="match status" value="1"/>
</dbReference>
<dbReference type="RefSeq" id="WP_074701028.1">
    <property type="nucleotide sequence ID" value="NZ_CP018863.1"/>
</dbReference>
<dbReference type="PANTHER" id="PTHR46580">
    <property type="entry name" value="SENSOR KINASE-RELATED"/>
    <property type="match status" value="1"/>
</dbReference>
<dbReference type="EMBL" id="FNKH01000002">
    <property type="protein sequence ID" value="SDQ86409.1"/>
    <property type="molecule type" value="Genomic_DNA"/>
</dbReference>
<dbReference type="Proteomes" id="UP000181917">
    <property type="component" value="Unassembled WGS sequence"/>
</dbReference>
<gene>
    <name evidence="2" type="ORF">SAMN04489742_2867</name>
</gene>
<protein>
    <submittedName>
        <fullName evidence="2">Repeat domain-containing protein</fullName>
    </submittedName>
</protein>
<dbReference type="InterPro" id="IPR013517">
    <property type="entry name" value="FG-GAP"/>
</dbReference>
<name>A0A1H1EDB7_9MICC</name>
<dbReference type="STRING" id="37928.SAMN04489742_2867"/>
<evidence type="ECO:0000256" key="1">
    <source>
        <dbReference type="ARBA" id="ARBA00022729"/>
    </source>
</evidence>
<keyword evidence="1" id="KW-0732">Signal</keyword>
<proteinExistence type="predicted"/>
<organism evidence="2 3">
    <name type="scientific">Crystallibacter crystallopoietes</name>
    <dbReference type="NCBI Taxonomy" id="37928"/>
    <lineage>
        <taxon>Bacteria</taxon>
        <taxon>Bacillati</taxon>
        <taxon>Actinomycetota</taxon>
        <taxon>Actinomycetes</taxon>
        <taxon>Micrococcales</taxon>
        <taxon>Micrococcaceae</taxon>
        <taxon>Crystallibacter</taxon>
    </lineage>
</organism>
<dbReference type="SUPFAM" id="SSF69318">
    <property type="entry name" value="Integrin alpha N-terminal domain"/>
    <property type="match status" value="1"/>
</dbReference>